<dbReference type="EMBL" id="AHFB01000190">
    <property type="protein sequence ID" value="EOO23578.1"/>
    <property type="molecule type" value="Genomic_DNA"/>
</dbReference>
<evidence type="ECO:0000313" key="1">
    <source>
        <dbReference type="EMBL" id="EOO23578.1"/>
    </source>
</evidence>
<gene>
    <name evidence="1" type="ORF">IIU_06985</name>
</gene>
<comment type="caution">
    <text evidence="1">The sequence shown here is derived from an EMBL/GenBank/DDBJ whole genome shotgun (WGS) entry which is preliminary data.</text>
</comment>
<name>A0A9W5PJ98_BACCE</name>
<proteinExistence type="predicted"/>
<reference evidence="1 2" key="1">
    <citation type="submission" date="2012-12" db="EMBL/GenBank/DDBJ databases">
        <title>The Genome Sequence of Bacillus cereus VD133.</title>
        <authorList>
            <consortium name="The Broad Institute Genome Sequencing Platform"/>
            <consortium name="The Broad Institute Genome Sequencing Center for Infectious Disease"/>
            <person name="Feldgarden M."/>
            <person name="Van der Auwera G.A."/>
            <person name="Mahillon J."/>
            <person name="Duprez V."/>
            <person name="Timmery S."/>
            <person name="Mattelet C."/>
            <person name="Dierick K."/>
            <person name="Sun M."/>
            <person name="Yu Z."/>
            <person name="Zhu L."/>
            <person name="Hu X."/>
            <person name="Shank E.B."/>
            <person name="Swiecicka I."/>
            <person name="Hansen B.M."/>
            <person name="Andrup L."/>
            <person name="Walker B."/>
            <person name="Young S.K."/>
            <person name="Zeng Q."/>
            <person name="Gargeya S."/>
            <person name="Fitzgerald M."/>
            <person name="Haas B."/>
            <person name="Abouelleil A."/>
            <person name="Alvarado L."/>
            <person name="Arachchi H.M."/>
            <person name="Berlin A.M."/>
            <person name="Chapman S.B."/>
            <person name="Dewar J."/>
            <person name="Goldberg J."/>
            <person name="Griggs A."/>
            <person name="Gujja S."/>
            <person name="Hansen M."/>
            <person name="Howarth C."/>
            <person name="Imamovic A."/>
            <person name="Larimer J."/>
            <person name="McCowan C."/>
            <person name="Murphy C."/>
            <person name="Neiman D."/>
            <person name="Pearson M."/>
            <person name="Priest M."/>
            <person name="Roberts A."/>
            <person name="Saif S."/>
            <person name="Shea T."/>
            <person name="Sisk P."/>
            <person name="Sykes S."/>
            <person name="Wortman J."/>
            <person name="Nusbaum C."/>
            <person name="Birren B."/>
        </authorList>
    </citation>
    <scope>NUCLEOTIDE SEQUENCE [LARGE SCALE GENOMIC DNA]</scope>
    <source>
        <strain evidence="1 2">VD133</strain>
    </source>
</reference>
<dbReference type="Proteomes" id="UP000014018">
    <property type="component" value="Unassembled WGS sequence"/>
</dbReference>
<accession>A0A9W5PJ98</accession>
<protein>
    <submittedName>
        <fullName evidence="1">Uncharacterized protein</fullName>
    </submittedName>
</protein>
<dbReference type="AlphaFoldDB" id="A0A9W5PJ98"/>
<organism evidence="1 2">
    <name type="scientific">Bacillus cereus VD133</name>
    <dbReference type="NCBI Taxonomy" id="1053233"/>
    <lineage>
        <taxon>Bacteria</taxon>
        <taxon>Bacillati</taxon>
        <taxon>Bacillota</taxon>
        <taxon>Bacilli</taxon>
        <taxon>Bacillales</taxon>
        <taxon>Bacillaceae</taxon>
        <taxon>Bacillus</taxon>
        <taxon>Bacillus cereus group</taxon>
    </lineage>
</organism>
<sequence>MVRLLPAARLRGDGVTVYVLIRETFTYCGDCVVISAVNIEGVFAHELDANLALLDSKGDEFDYFYIEEKELVE</sequence>
<evidence type="ECO:0000313" key="2">
    <source>
        <dbReference type="Proteomes" id="UP000014018"/>
    </source>
</evidence>